<keyword evidence="3 6" id="KW-0028">Amino-acid biosynthesis</keyword>
<dbReference type="SUPFAM" id="SSF54211">
    <property type="entry name" value="Ribosomal protein S5 domain 2-like"/>
    <property type="match status" value="2"/>
</dbReference>
<dbReference type="GO" id="GO:0000105">
    <property type="term" value="P:L-histidine biosynthetic process"/>
    <property type="evidence" value="ECO:0007669"/>
    <property type="project" value="UniProtKB-UniRule"/>
</dbReference>
<comment type="catalytic activity">
    <reaction evidence="6 7">
        <text>D-erythro-1-(imidazol-4-yl)glycerol 3-phosphate = 3-(imidazol-4-yl)-2-oxopropyl phosphate + H2O</text>
        <dbReference type="Rhea" id="RHEA:11040"/>
        <dbReference type="ChEBI" id="CHEBI:15377"/>
        <dbReference type="ChEBI" id="CHEBI:57766"/>
        <dbReference type="ChEBI" id="CHEBI:58278"/>
        <dbReference type="EC" id="4.2.1.19"/>
    </reaction>
</comment>
<dbReference type="FunFam" id="3.30.230.40:FF:000001">
    <property type="entry name" value="Imidazoleglycerol-phosphate dehydratase HisB"/>
    <property type="match status" value="1"/>
</dbReference>
<protein>
    <recommendedName>
        <fullName evidence="2 6">Imidazoleglycerol-phosphate dehydratase</fullName>
        <shortName evidence="6">IGPD</shortName>
        <ecNumber evidence="6 7">4.2.1.19</ecNumber>
    </recommendedName>
</protein>
<dbReference type="NCBIfam" id="NF002111">
    <property type="entry name" value="PRK00951.2-1"/>
    <property type="match status" value="1"/>
</dbReference>
<keyword evidence="9" id="KW-1185">Reference proteome</keyword>
<reference evidence="8 9" key="1">
    <citation type="submission" date="2017-03" db="EMBL/GenBank/DDBJ databases">
        <title>Genome sequence of Clostridium oryzae DSM 28571.</title>
        <authorList>
            <person name="Poehlein A."/>
            <person name="Daniel R."/>
        </authorList>
    </citation>
    <scope>NUCLEOTIDE SEQUENCE [LARGE SCALE GENOMIC DNA]</scope>
    <source>
        <strain evidence="8 9">DSM 28571</strain>
    </source>
</reference>
<keyword evidence="4 6" id="KW-0368">Histidine biosynthesis</keyword>
<accession>A0A1V4INC6</accession>
<dbReference type="InterPro" id="IPR020568">
    <property type="entry name" value="Ribosomal_Su5_D2-typ_SF"/>
</dbReference>
<comment type="similarity">
    <text evidence="6 7">Belongs to the imidazoleglycerol-phosphate dehydratase family.</text>
</comment>
<dbReference type="GO" id="GO:0004424">
    <property type="term" value="F:imidazoleglycerol-phosphate dehydratase activity"/>
    <property type="evidence" value="ECO:0007669"/>
    <property type="project" value="UniProtKB-UniRule"/>
</dbReference>
<name>A0A1V4INC6_9CLOT</name>
<evidence type="ECO:0000256" key="5">
    <source>
        <dbReference type="ARBA" id="ARBA00023239"/>
    </source>
</evidence>
<organism evidence="8 9">
    <name type="scientific">Clostridium oryzae</name>
    <dbReference type="NCBI Taxonomy" id="1450648"/>
    <lineage>
        <taxon>Bacteria</taxon>
        <taxon>Bacillati</taxon>
        <taxon>Bacillota</taxon>
        <taxon>Clostridia</taxon>
        <taxon>Eubacteriales</taxon>
        <taxon>Clostridiaceae</taxon>
        <taxon>Clostridium</taxon>
    </lineage>
</organism>
<dbReference type="PROSITE" id="PS00954">
    <property type="entry name" value="IGP_DEHYDRATASE_1"/>
    <property type="match status" value="1"/>
</dbReference>
<evidence type="ECO:0000256" key="1">
    <source>
        <dbReference type="ARBA" id="ARBA00005047"/>
    </source>
</evidence>
<gene>
    <name evidence="6 8" type="primary">hisB</name>
    <name evidence="8" type="ORF">CLORY_22230</name>
</gene>
<dbReference type="NCBIfam" id="NF002107">
    <property type="entry name" value="PRK00951.1-2"/>
    <property type="match status" value="1"/>
</dbReference>
<dbReference type="Pfam" id="PF00475">
    <property type="entry name" value="IGPD"/>
    <property type="match status" value="1"/>
</dbReference>
<dbReference type="PANTHER" id="PTHR23133:SF2">
    <property type="entry name" value="IMIDAZOLEGLYCEROL-PHOSPHATE DEHYDRATASE"/>
    <property type="match status" value="1"/>
</dbReference>
<dbReference type="Proteomes" id="UP000190080">
    <property type="component" value="Unassembled WGS sequence"/>
</dbReference>
<dbReference type="RefSeq" id="WP_079424320.1">
    <property type="nucleotide sequence ID" value="NZ_MZGV01000021.1"/>
</dbReference>
<dbReference type="UniPathway" id="UPA00031">
    <property type="reaction ID" value="UER00011"/>
</dbReference>
<dbReference type="InterPro" id="IPR020565">
    <property type="entry name" value="ImidazoleglycerP_deHydtase_CS"/>
</dbReference>
<dbReference type="NCBIfam" id="NF002114">
    <property type="entry name" value="PRK00951.2-4"/>
    <property type="match status" value="1"/>
</dbReference>
<proteinExistence type="inferred from homology"/>
<dbReference type="EMBL" id="MZGV01000021">
    <property type="protein sequence ID" value="OPJ61541.1"/>
    <property type="molecule type" value="Genomic_DNA"/>
</dbReference>
<evidence type="ECO:0000256" key="2">
    <source>
        <dbReference type="ARBA" id="ARBA00016664"/>
    </source>
</evidence>
<dbReference type="CDD" id="cd07914">
    <property type="entry name" value="IGPD"/>
    <property type="match status" value="1"/>
</dbReference>
<evidence type="ECO:0000256" key="6">
    <source>
        <dbReference type="HAMAP-Rule" id="MF_00076"/>
    </source>
</evidence>
<dbReference type="STRING" id="1450648.CLORY_22230"/>
<keyword evidence="5 6" id="KW-0456">Lyase</keyword>
<dbReference type="AlphaFoldDB" id="A0A1V4INC6"/>
<dbReference type="GO" id="GO:0005737">
    <property type="term" value="C:cytoplasm"/>
    <property type="evidence" value="ECO:0007669"/>
    <property type="project" value="UniProtKB-SubCell"/>
</dbReference>
<dbReference type="FunFam" id="3.30.230.40:FF:000003">
    <property type="entry name" value="Imidazoleglycerol-phosphate dehydratase HisB"/>
    <property type="match status" value="1"/>
</dbReference>
<dbReference type="EC" id="4.2.1.19" evidence="6 7"/>
<evidence type="ECO:0000256" key="7">
    <source>
        <dbReference type="RuleBase" id="RU000599"/>
    </source>
</evidence>
<comment type="subcellular location">
    <subcellularLocation>
        <location evidence="6 7">Cytoplasm</location>
    </subcellularLocation>
</comment>
<dbReference type="Gene3D" id="3.30.230.40">
    <property type="entry name" value="Imidazole glycerol phosphate dehydratase, domain 1"/>
    <property type="match status" value="2"/>
</dbReference>
<dbReference type="HAMAP" id="MF_00076">
    <property type="entry name" value="HisB"/>
    <property type="match status" value="1"/>
</dbReference>
<dbReference type="InterPro" id="IPR000807">
    <property type="entry name" value="ImidazoleglycerolP_deHydtase"/>
</dbReference>
<dbReference type="PROSITE" id="PS00955">
    <property type="entry name" value="IGP_DEHYDRATASE_2"/>
    <property type="match status" value="1"/>
</dbReference>
<sequence>MGEKNRTAVENRTTKETSIEVSLNLDGKGAGNISTGIGFFDHMLNLFIAHGRMDTNIKVNGDLDVDSHHTVEDVGIVIGNCIKKALGDKKGINRYGTAYVPMDEALAFVSLDISGRAFLVFDAEFTVDLLGGFQTEMVEEFFRAVAFNAGITLHIKVMYGKNNHHMIEAIFKAFGRALNQAVTIDPTIEGIMSTKGIL</sequence>
<evidence type="ECO:0000313" key="8">
    <source>
        <dbReference type="EMBL" id="OPJ61541.1"/>
    </source>
</evidence>
<keyword evidence="6" id="KW-0963">Cytoplasm</keyword>
<evidence type="ECO:0000256" key="3">
    <source>
        <dbReference type="ARBA" id="ARBA00022605"/>
    </source>
</evidence>
<dbReference type="InterPro" id="IPR038494">
    <property type="entry name" value="IGPD_sf"/>
</dbReference>
<dbReference type="PANTHER" id="PTHR23133">
    <property type="entry name" value="IMIDAZOLEGLYCEROL-PHOSPHATE DEHYDRATASE HIS7"/>
    <property type="match status" value="1"/>
</dbReference>
<comment type="caution">
    <text evidence="8">The sequence shown here is derived from an EMBL/GenBank/DDBJ whole genome shotgun (WGS) entry which is preliminary data.</text>
</comment>
<comment type="pathway">
    <text evidence="1 6 7">Amino-acid biosynthesis; L-histidine biosynthesis; L-histidine from 5-phospho-alpha-D-ribose 1-diphosphate: step 6/9.</text>
</comment>
<dbReference type="OrthoDB" id="9790411at2"/>
<evidence type="ECO:0000313" key="9">
    <source>
        <dbReference type="Proteomes" id="UP000190080"/>
    </source>
</evidence>
<evidence type="ECO:0000256" key="4">
    <source>
        <dbReference type="ARBA" id="ARBA00023102"/>
    </source>
</evidence>